<evidence type="ECO:0000313" key="1">
    <source>
        <dbReference type="EMBL" id="EPZ36419.1"/>
    </source>
</evidence>
<gene>
    <name evidence="1" type="ORF">O9G_002921</name>
</gene>
<evidence type="ECO:0000313" key="2">
    <source>
        <dbReference type="Proteomes" id="UP000030755"/>
    </source>
</evidence>
<dbReference type="Proteomes" id="UP000030755">
    <property type="component" value="Unassembled WGS sequence"/>
</dbReference>
<protein>
    <submittedName>
        <fullName evidence="1">Uncharacterized protein</fullName>
    </submittedName>
</protein>
<proteinExistence type="predicted"/>
<organism evidence="1 2">
    <name type="scientific">Rozella allomycis (strain CSF55)</name>
    <dbReference type="NCBI Taxonomy" id="988480"/>
    <lineage>
        <taxon>Eukaryota</taxon>
        <taxon>Fungi</taxon>
        <taxon>Fungi incertae sedis</taxon>
        <taxon>Cryptomycota</taxon>
        <taxon>Cryptomycota incertae sedis</taxon>
        <taxon>Rozella</taxon>
    </lineage>
</organism>
<accession>A0A075B4R7</accession>
<name>A0A075B4R7_ROZAC</name>
<dbReference type="HOGENOM" id="CLU_2591117_0_0_1"/>
<sequence length="80" mass="9558">MKPIPRLKLRLTLSVKPNGHLYWTKAYFEKAKMNMFARDYKKDCVEKELKDSKSRAQRRQTNELSDTGRMQLLQIVKIML</sequence>
<reference evidence="1 2" key="1">
    <citation type="journal article" date="2013" name="Curr. Biol.">
        <title>Shared signatures of parasitism and phylogenomics unite Cryptomycota and microsporidia.</title>
        <authorList>
            <person name="James T.Y."/>
            <person name="Pelin A."/>
            <person name="Bonen L."/>
            <person name="Ahrendt S."/>
            <person name="Sain D."/>
            <person name="Corradi N."/>
            <person name="Stajich J.E."/>
        </authorList>
    </citation>
    <scope>NUCLEOTIDE SEQUENCE [LARGE SCALE GENOMIC DNA]</scope>
    <source>
        <strain evidence="1 2">CSF55</strain>
    </source>
</reference>
<keyword evidence="2" id="KW-1185">Reference proteome</keyword>
<dbReference type="EMBL" id="KE560565">
    <property type="protein sequence ID" value="EPZ36419.1"/>
    <property type="molecule type" value="Genomic_DNA"/>
</dbReference>
<dbReference type="AlphaFoldDB" id="A0A075B4R7"/>